<dbReference type="Proteomes" id="UP001162162">
    <property type="component" value="Unassembled WGS sequence"/>
</dbReference>
<reference evidence="2" key="1">
    <citation type="journal article" date="2023" name="Insect Mol. Biol.">
        <title>Genome sequencing provides insights into the evolution of gene families encoding plant cell wall-degrading enzymes in longhorned beetles.</title>
        <authorList>
            <person name="Shin N.R."/>
            <person name="Okamura Y."/>
            <person name="Kirsch R."/>
            <person name="Pauchet Y."/>
        </authorList>
    </citation>
    <scope>NUCLEOTIDE SEQUENCE</scope>
    <source>
        <strain evidence="2">AMC_N1</strain>
    </source>
</reference>
<dbReference type="AlphaFoldDB" id="A0AAV8Y956"/>
<dbReference type="EMBL" id="JAPWTK010000147">
    <property type="protein sequence ID" value="KAJ8947960.1"/>
    <property type="molecule type" value="Genomic_DNA"/>
</dbReference>
<dbReference type="PANTHER" id="PTHR24172">
    <property type="entry name" value="ANK_REP_REGION DOMAIN-CONTAINING PROTEIN"/>
    <property type="match status" value="1"/>
</dbReference>
<dbReference type="Gene3D" id="1.25.40.20">
    <property type="entry name" value="Ankyrin repeat-containing domain"/>
    <property type="match status" value="1"/>
</dbReference>
<dbReference type="PANTHER" id="PTHR24172:SF4">
    <property type="entry name" value="ANK_REP_REGION DOMAIN-CONTAINING PROTEIN"/>
    <property type="match status" value="1"/>
</dbReference>
<name>A0AAV8Y956_9CUCU</name>
<protein>
    <submittedName>
        <fullName evidence="2">Uncharacterized protein</fullName>
    </submittedName>
</protein>
<evidence type="ECO:0000256" key="1">
    <source>
        <dbReference type="SAM" id="MobiDB-lite"/>
    </source>
</evidence>
<feature type="non-terminal residue" evidence="2">
    <location>
        <position position="165"/>
    </location>
</feature>
<comment type="caution">
    <text evidence="2">The sequence shown here is derived from an EMBL/GenBank/DDBJ whole genome shotgun (WGS) entry which is preliminary data.</text>
</comment>
<accession>A0AAV8Y956</accession>
<evidence type="ECO:0000313" key="2">
    <source>
        <dbReference type="EMBL" id="KAJ8947960.1"/>
    </source>
</evidence>
<proteinExistence type="predicted"/>
<keyword evidence="3" id="KW-1185">Reference proteome</keyword>
<evidence type="ECO:0000313" key="3">
    <source>
        <dbReference type="Proteomes" id="UP001162162"/>
    </source>
</evidence>
<organism evidence="2 3">
    <name type="scientific">Aromia moschata</name>
    <dbReference type="NCBI Taxonomy" id="1265417"/>
    <lineage>
        <taxon>Eukaryota</taxon>
        <taxon>Metazoa</taxon>
        <taxon>Ecdysozoa</taxon>
        <taxon>Arthropoda</taxon>
        <taxon>Hexapoda</taxon>
        <taxon>Insecta</taxon>
        <taxon>Pterygota</taxon>
        <taxon>Neoptera</taxon>
        <taxon>Endopterygota</taxon>
        <taxon>Coleoptera</taxon>
        <taxon>Polyphaga</taxon>
        <taxon>Cucujiformia</taxon>
        <taxon>Chrysomeloidea</taxon>
        <taxon>Cerambycidae</taxon>
        <taxon>Cerambycinae</taxon>
        <taxon>Callichromatini</taxon>
        <taxon>Aromia</taxon>
    </lineage>
</organism>
<dbReference type="SUPFAM" id="SSF48403">
    <property type="entry name" value="Ankyrin repeat"/>
    <property type="match status" value="1"/>
</dbReference>
<gene>
    <name evidence="2" type="ORF">NQ318_021057</name>
</gene>
<feature type="compositionally biased region" description="Polar residues" evidence="1">
    <location>
        <begin position="148"/>
        <end position="159"/>
    </location>
</feature>
<feature type="region of interest" description="Disordered" evidence="1">
    <location>
        <begin position="139"/>
        <end position="165"/>
    </location>
</feature>
<dbReference type="InterPro" id="IPR036770">
    <property type="entry name" value="Ankyrin_rpt-contain_sf"/>
</dbReference>
<sequence length="165" mass="18704">MRIRGMQSRISLLHDAVNSGRLKEMQMLLDEEPDKKKKIVLAKDDSGVGLLHKAVYYDLQDICKWLIEKFPHMVSLRDAVEMDGNGLNTHCVVKGQEGRTAYHYTPMCKDPQAIQKLLKNAGADPSTLDVHQHSAKYYTDHKQELELPSSQKSTPNKRTSMGARD</sequence>